<evidence type="ECO:0000313" key="4">
    <source>
        <dbReference type="Proteomes" id="UP000274909"/>
    </source>
</evidence>
<reference evidence="3 4" key="1">
    <citation type="submission" date="2018-12" db="EMBL/GenBank/DDBJ databases">
        <authorList>
            <person name="Li F."/>
        </authorList>
    </citation>
    <scope>NUCLEOTIDE SEQUENCE [LARGE SCALE GENOMIC DNA]</scope>
    <source>
        <strain evidence="3 4">EGI 6500705</strain>
    </source>
</reference>
<feature type="transmembrane region" description="Helical" evidence="1">
    <location>
        <begin position="284"/>
        <end position="310"/>
    </location>
</feature>
<name>A0A433JNJ9_9MICO</name>
<sequence length="364" mass="39081">MENPRSEEPVTALPGVSYVMPVLNDVTHVGAAVQSLLDQDYAGAFDVVIAVGPSIDGTNELVEEMGRADRRITVVDNVAGTTPSGLNIAIRASRHPIVIRVDAHSVLPTSYARLAVETLERTGADNVGGIMDARGTSAFERAVARAYGSRIGLGGTPHHVGGAEGPADTVYLGVFRRSALERVGLFDERIKRGQDWELNERIRSSGGIVWFTPELRVTYRPRSTLSRLGRQFFSTGLWRGELSRLIAGSRNLRYFAPPVLVLGVTLGVLLGVIGLVLWSAGSRIAPLFLLGWIPPVAYAALVAVSAVLVARRDGAHAVAWFLVVLPCIHFCWGIGFVLGYLSLASNIAAQTYRKGSGSSDRRTG</sequence>
<dbReference type="GO" id="GO:0016740">
    <property type="term" value="F:transferase activity"/>
    <property type="evidence" value="ECO:0007669"/>
    <property type="project" value="UniProtKB-KW"/>
</dbReference>
<dbReference type="PANTHER" id="PTHR43685:SF2">
    <property type="entry name" value="GLYCOSYLTRANSFERASE 2-LIKE DOMAIN-CONTAINING PROTEIN"/>
    <property type="match status" value="1"/>
</dbReference>
<evidence type="ECO:0000256" key="1">
    <source>
        <dbReference type="SAM" id="Phobius"/>
    </source>
</evidence>
<dbReference type="AlphaFoldDB" id="A0A433JNJ9"/>
<keyword evidence="4" id="KW-1185">Reference proteome</keyword>
<dbReference type="Proteomes" id="UP000274909">
    <property type="component" value="Unassembled WGS sequence"/>
</dbReference>
<proteinExistence type="predicted"/>
<dbReference type="PANTHER" id="PTHR43685">
    <property type="entry name" value="GLYCOSYLTRANSFERASE"/>
    <property type="match status" value="1"/>
</dbReference>
<gene>
    <name evidence="3" type="ORF">ELQ94_16110</name>
</gene>
<dbReference type="Gene3D" id="3.90.550.10">
    <property type="entry name" value="Spore Coat Polysaccharide Biosynthesis Protein SpsA, Chain A"/>
    <property type="match status" value="1"/>
</dbReference>
<dbReference type="Pfam" id="PF00535">
    <property type="entry name" value="Glycos_transf_2"/>
    <property type="match status" value="1"/>
</dbReference>
<dbReference type="OrthoDB" id="1757142at2"/>
<dbReference type="InterPro" id="IPR029044">
    <property type="entry name" value="Nucleotide-diphossugar_trans"/>
</dbReference>
<feature type="transmembrane region" description="Helical" evidence="1">
    <location>
        <begin position="317"/>
        <end position="343"/>
    </location>
</feature>
<comment type="caution">
    <text evidence="3">The sequence shown here is derived from an EMBL/GenBank/DDBJ whole genome shotgun (WGS) entry which is preliminary data.</text>
</comment>
<keyword evidence="1" id="KW-0472">Membrane</keyword>
<keyword evidence="1" id="KW-1133">Transmembrane helix</keyword>
<organism evidence="3 4">
    <name type="scientific">Labedella endophytica</name>
    <dbReference type="NCBI Taxonomy" id="1523160"/>
    <lineage>
        <taxon>Bacteria</taxon>
        <taxon>Bacillati</taxon>
        <taxon>Actinomycetota</taxon>
        <taxon>Actinomycetes</taxon>
        <taxon>Micrococcales</taxon>
        <taxon>Microbacteriaceae</taxon>
        <taxon>Labedella</taxon>
    </lineage>
</organism>
<accession>A0A433JNJ9</accession>
<dbReference type="RefSeq" id="WP_127051379.1">
    <property type="nucleotide sequence ID" value="NZ_RZGZ01000005.1"/>
</dbReference>
<feature type="transmembrane region" description="Helical" evidence="1">
    <location>
        <begin position="254"/>
        <end position="278"/>
    </location>
</feature>
<evidence type="ECO:0000313" key="3">
    <source>
        <dbReference type="EMBL" id="RUQ97669.1"/>
    </source>
</evidence>
<keyword evidence="1" id="KW-0812">Transmembrane</keyword>
<protein>
    <submittedName>
        <fullName evidence="3">Glycosyltransferase family 2 protein</fullName>
    </submittedName>
</protein>
<dbReference type="CDD" id="cd02525">
    <property type="entry name" value="Succinoglycan_BP_ExoA"/>
    <property type="match status" value="1"/>
</dbReference>
<dbReference type="InterPro" id="IPR001173">
    <property type="entry name" value="Glyco_trans_2-like"/>
</dbReference>
<dbReference type="EMBL" id="RZGZ01000005">
    <property type="protein sequence ID" value="RUQ97669.1"/>
    <property type="molecule type" value="Genomic_DNA"/>
</dbReference>
<dbReference type="SUPFAM" id="SSF53448">
    <property type="entry name" value="Nucleotide-diphospho-sugar transferases"/>
    <property type="match status" value="1"/>
</dbReference>
<dbReference type="InterPro" id="IPR050834">
    <property type="entry name" value="Glycosyltransf_2"/>
</dbReference>
<keyword evidence="3" id="KW-0808">Transferase</keyword>
<evidence type="ECO:0000259" key="2">
    <source>
        <dbReference type="Pfam" id="PF00535"/>
    </source>
</evidence>
<feature type="domain" description="Glycosyltransferase 2-like" evidence="2">
    <location>
        <begin position="17"/>
        <end position="183"/>
    </location>
</feature>